<accession>A0AAN5CS92</accession>
<dbReference type="AlphaFoldDB" id="A0AAN5CS92"/>
<sequence>LQINHLSVMIAKRVGCEETAALLKVIQNCKVEHLSLSASNILSPDKFLLEASSFVRSINIWQMYRYEVQNDDWEQI</sequence>
<organism evidence="1 2">
    <name type="scientific">Pristionchus mayeri</name>
    <dbReference type="NCBI Taxonomy" id="1317129"/>
    <lineage>
        <taxon>Eukaryota</taxon>
        <taxon>Metazoa</taxon>
        <taxon>Ecdysozoa</taxon>
        <taxon>Nematoda</taxon>
        <taxon>Chromadorea</taxon>
        <taxon>Rhabditida</taxon>
        <taxon>Rhabditina</taxon>
        <taxon>Diplogasteromorpha</taxon>
        <taxon>Diplogasteroidea</taxon>
        <taxon>Neodiplogasteridae</taxon>
        <taxon>Pristionchus</taxon>
    </lineage>
</organism>
<feature type="non-terminal residue" evidence="1">
    <location>
        <position position="76"/>
    </location>
</feature>
<protein>
    <submittedName>
        <fullName evidence="1">Uncharacterized protein</fullName>
    </submittedName>
</protein>
<evidence type="ECO:0000313" key="1">
    <source>
        <dbReference type="EMBL" id="GMR49803.1"/>
    </source>
</evidence>
<gene>
    <name evidence="1" type="ORF">PMAYCL1PPCAC_19998</name>
</gene>
<evidence type="ECO:0000313" key="2">
    <source>
        <dbReference type="Proteomes" id="UP001328107"/>
    </source>
</evidence>
<keyword evidence="2" id="KW-1185">Reference proteome</keyword>
<reference evidence="2" key="1">
    <citation type="submission" date="2022-10" db="EMBL/GenBank/DDBJ databases">
        <title>Genome assembly of Pristionchus species.</title>
        <authorList>
            <person name="Yoshida K."/>
            <person name="Sommer R.J."/>
        </authorList>
    </citation>
    <scope>NUCLEOTIDE SEQUENCE [LARGE SCALE GENOMIC DNA]</scope>
    <source>
        <strain evidence="2">RS5460</strain>
    </source>
</reference>
<proteinExistence type="predicted"/>
<feature type="non-terminal residue" evidence="1">
    <location>
        <position position="1"/>
    </location>
</feature>
<dbReference type="Proteomes" id="UP001328107">
    <property type="component" value="Unassembled WGS sequence"/>
</dbReference>
<comment type="caution">
    <text evidence="1">The sequence shown here is derived from an EMBL/GenBank/DDBJ whole genome shotgun (WGS) entry which is preliminary data.</text>
</comment>
<dbReference type="EMBL" id="BTRK01000004">
    <property type="protein sequence ID" value="GMR49803.1"/>
    <property type="molecule type" value="Genomic_DNA"/>
</dbReference>
<name>A0AAN5CS92_9BILA</name>